<evidence type="ECO:0000256" key="1">
    <source>
        <dbReference type="SAM" id="MobiDB-lite"/>
    </source>
</evidence>
<evidence type="ECO:0000313" key="3">
    <source>
        <dbReference type="Proteomes" id="UP001612415"/>
    </source>
</evidence>
<feature type="compositionally biased region" description="Basic and acidic residues" evidence="1">
    <location>
        <begin position="535"/>
        <end position="554"/>
    </location>
</feature>
<dbReference type="RefSeq" id="WP_398655460.1">
    <property type="nucleotide sequence ID" value="NZ_JBITDC010000003.1"/>
</dbReference>
<keyword evidence="3" id="KW-1185">Reference proteome</keyword>
<feature type="compositionally biased region" description="Gly residues" evidence="1">
    <location>
        <begin position="517"/>
        <end position="526"/>
    </location>
</feature>
<feature type="compositionally biased region" description="Gly residues" evidence="1">
    <location>
        <begin position="416"/>
        <end position="426"/>
    </location>
</feature>
<gene>
    <name evidence="2" type="ORF">ACIA8P_07565</name>
</gene>
<dbReference type="EMBL" id="JBITDC010000003">
    <property type="protein sequence ID" value="MFI5674509.1"/>
    <property type="molecule type" value="Genomic_DNA"/>
</dbReference>
<feature type="region of interest" description="Disordered" evidence="1">
    <location>
        <begin position="147"/>
        <end position="166"/>
    </location>
</feature>
<evidence type="ECO:0008006" key="4">
    <source>
        <dbReference type="Google" id="ProtNLM"/>
    </source>
</evidence>
<proteinExistence type="predicted"/>
<sequence>MSDKQKHQEPHAAEQEKVTLQAGVIDAASRMTDMVEGVFGGNIRLFSKTDFEGHALNDMIDLVESANPEHLESAGQALWNAKAAIHEAAKELEDHITRVEWEGEAASAFHIWGGNLVQHALDLASFADTAGTQIMTAATGLASVKKAMPPRDTRLDPKTVDEIPTPMQVEGNKDYAAAVKAEKDRQEAINQMNRLASFYAVSEETLAKQEPPTFEAMPDVGVPKPVGAVEGWSPGASGAHDSGSATSASGGVDHVSVDAAGERSGPHDVPLPPKHPDESIALPERHVGTTIDSVDTLPPQETAKPVTVTPPSPTGPSGPATGPVPPFATGTVPPGPGGQIGRTSGYGGATGNRTPFSAQGRAGTSNGGTGGRGVTGPMGRTAATGQSGAGGGGSAANRPPMGRGVSGGTPRPAGGQASGRAGGVGPTGAARGNGVVGGKPASPARQGSTGSRVPRGTVVGAEGNTGTRTPSGKIGQRGVIGSPNPTSVTRPGSGARPAAGNPDGVVGTPNGRTPAGSNGGTAGGRAGAPHGQTGNRRDKNREDREVARQAETKRRNPPPTTD</sequence>
<dbReference type="Proteomes" id="UP001612415">
    <property type="component" value="Unassembled WGS sequence"/>
</dbReference>
<organism evidence="2 3">
    <name type="scientific">Streptomyces cellulosae</name>
    <dbReference type="NCBI Taxonomy" id="1968"/>
    <lineage>
        <taxon>Bacteria</taxon>
        <taxon>Bacillati</taxon>
        <taxon>Actinomycetota</taxon>
        <taxon>Actinomycetes</taxon>
        <taxon>Kitasatosporales</taxon>
        <taxon>Streptomycetaceae</taxon>
        <taxon>Streptomyces</taxon>
    </lineage>
</organism>
<feature type="compositionally biased region" description="Pro residues" evidence="1">
    <location>
        <begin position="308"/>
        <end position="326"/>
    </location>
</feature>
<name>A0ABW7XXG0_STRCE</name>
<feature type="region of interest" description="Disordered" evidence="1">
    <location>
        <begin position="228"/>
        <end position="562"/>
    </location>
</feature>
<protein>
    <recommendedName>
        <fullName evidence="4">Translation initiation factor IF-2</fullName>
    </recommendedName>
</protein>
<evidence type="ECO:0000313" key="2">
    <source>
        <dbReference type="EMBL" id="MFI5674509.1"/>
    </source>
</evidence>
<accession>A0ABW7XXG0</accession>
<feature type="compositionally biased region" description="Gly residues" evidence="1">
    <location>
        <begin position="365"/>
        <end position="376"/>
    </location>
</feature>
<feature type="compositionally biased region" description="Basic and acidic residues" evidence="1">
    <location>
        <begin position="274"/>
        <end position="287"/>
    </location>
</feature>
<feature type="compositionally biased region" description="Low complexity" evidence="1">
    <location>
        <begin position="377"/>
        <end position="386"/>
    </location>
</feature>
<comment type="caution">
    <text evidence="2">The sequence shown here is derived from an EMBL/GenBank/DDBJ whole genome shotgun (WGS) entry which is preliminary data.</text>
</comment>
<reference evidence="2 3" key="1">
    <citation type="submission" date="2024-10" db="EMBL/GenBank/DDBJ databases">
        <title>The Natural Products Discovery Center: Release of the First 8490 Sequenced Strains for Exploring Actinobacteria Biosynthetic Diversity.</title>
        <authorList>
            <person name="Kalkreuter E."/>
            <person name="Kautsar S.A."/>
            <person name="Yang D."/>
            <person name="Bader C.D."/>
            <person name="Teijaro C.N."/>
            <person name="Fluegel L."/>
            <person name="Davis C.M."/>
            <person name="Simpson J.R."/>
            <person name="Lauterbach L."/>
            <person name="Steele A.D."/>
            <person name="Gui C."/>
            <person name="Meng S."/>
            <person name="Li G."/>
            <person name="Viehrig K."/>
            <person name="Ye F."/>
            <person name="Su P."/>
            <person name="Kiefer A.F."/>
            <person name="Nichols A."/>
            <person name="Cepeda A.J."/>
            <person name="Yan W."/>
            <person name="Fan B."/>
            <person name="Jiang Y."/>
            <person name="Adhikari A."/>
            <person name="Zheng C.-J."/>
            <person name="Schuster L."/>
            <person name="Cowan T.M."/>
            <person name="Smanski M.J."/>
            <person name="Chevrette M.G."/>
            <person name="De Carvalho L.P.S."/>
            <person name="Shen B."/>
        </authorList>
    </citation>
    <scope>NUCLEOTIDE SEQUENCE [LARGE SCALE GENOMIC DNA]</scope>
    <source>
        <strain evidence="2 3">NPDC051599</strain>
    </source>
</reference>
<feature type="compositionally biased region" description="Gly residues" evidence="1">
    <location>
        <begin position="337"/>
        <end position="350"/>
    </location>
</feature>
<feature type="compositionally biased region" description="Basic and acidic residues" evidence="1">
    <location>
        <begin position="149"/>
        <end position="161"/>
    </location>
</feature>